<evidence type="ECO:0000313" key="2">
    <source>
        <dbReference type="EMBL" id="KAH9641231.1"/>
    </source>
</evidence>
<proteinExistence type="predicted"/>
<feature type="domain" description="Ig-like" evidence="1">
    <location>
        <begin position="12"/>
        <end position="82"/>
    </location>
</feature>
<dbReference type="Gene3D" id="2.60.40.10">
    <property type="entry name" value="Immunoglobulins"/>
    <property type="match status" value="1"/>
</dbReference>
<dbReference type="Proteomes" id="UP000814243">
    <property type="component" value="Unassembled WGS sequence"/>
</dbReference>
<dbReference type="InterPro" id="IPR007110">
    <property type="entry name" value="Ig-like_dom"/>
</dbReference>
<dbReference type="PROSITE" id="PS50835">
    <property type="entry name" value="IG_LIKE"/>
    <property type="match status" value="1"/>
</dbReference>
<sequence length="113" mass="12535">MFVKSGILKGNIQEGDTVVIGCQANANPNNLTYKWYVNNEHIVGDVSNELKLSNISRRFNEATIKCEVHNQVGKSADTKTLEVACKCRLKNYNTSSLKLRFDELTVLGTGVNT</sequence>
<dbReference type="InterPro" id="IPR013783">
    <property type="entry name" value="Ig-like_fold"/>
</dbReference>
<dbReference type="InterPro" id="IPR036179">
    <property type="entry name" value="Ig-like_dom_sf"/>
</dbReference>
<evidence type="ECO:0000259" key="1">
    <source>
        <dbReference type="PROSITE" id="PS50835"/>
    </source>
</evidence>
<accession>A0A922MQ38</accession>
<dbReference type="AlphaFoldDB" id="A0A922MQ38"/>
<comment type="caution">
    <text evidence="2">The sequence shown here is derived from an EMBL/GenBank/DDBJ whole genome shotgun (WGS) entry which is preliminary data.</text>
</comment>
<name>A0A922MQ38_SPOEX</name>
<gene>
    <name evidence="2" type="ORF">HF086_008888</name>
</gene>
<reference evidence="2" key="1">
    <citation type="journal article" date="2021" name="G3 (Bethesda)">
        <title>Genome and transcriptome analysis of the beet armyworm Spodoptera exigua reveals targets for pest control. .</title>
        <authorList>
            <person name="Simon S."/>
            <person name="Breeschoten T."/>
            <person name="Jansen H.J."/>
            <person name="Dirks R.P."/>
            <person name="Schranz M.E."/>
            <person name="Ros V.I.D."/>
        </authorList>
    </citation>
    <scope>NUCLEOTIDE SEQUENCE</scope>
    <source>
        <strain evidence="2">TB_SE_WUR_2020</strain>
    </source>
</reference>
<dbReference type="Pfam" id="PF13927">
    <property type="entry name" value="Ig_3"/>
    <property type="match status" value="1"/>
</dbReference>
<dbReference type="EMBL" id="JACEFF010000250">
    <property type="protein sequence ID" value="KAH9641231.1"/>
    <property type="molecule type" value="Genomic_DNA"/>
</dbReference>
<protein>
    <recommendedName>
        <fullName evidence="1">Ig-like domain-containing protein</fullName>
    </recommendedName>
</protein>
<organism evidence="2 3">
    <name type="scientific">Spodoptera exigua</name>
    <name type="common">Beet armyworm</name>
    <name type="synonym">Noctua fulgens</name>
    <dbReference type="NCBI Taxonomy" id="7107"/>
    <lineage>
        <taxon>Eukaryota</taxon>
        <taxon>Metazoa</taxon>
        <taxon>Ecdysozoa</taxon>
        <taxon>Arthropoda</taxon>
        <taxon>Hexapoda</taxon>
        <taxon>Insecta</taxon>
        <taxon>Pterygota</taxon>
        <taxon>Neoptera</taxon>
        <taxon>Endopterygota</taxon>
        <taxon>Lepidoptera</taxon>
        <taxon>Glossata</taxon>
        <taxon>Ditrysia</taxon>
        <taxon>Noctuoidea</taxon>
        <taxon>Noctuidae</taxon>
        <taxon>Amphipyrinae</taxon>
        <taxon>Spodoptera</taxon>
    </lineage>
</organism>
<dbReference type="SUPFAM" id="SSF48726">
    <property type="entry name" value="Immunoglobulin"/>
    <property type="match status" value="1"/>
</dbReference>
<evidence type="ECO:0000313" key="3">
    <source>
        <dbReference type="Proteomes" id="UP000814243"/>
    </source>
</evidence>